<evidence type="ECO:0000256" key="1">
    <source>
        <dbReference type="SAM" id="MobiDB-lite"/>
    </source>
</evidence>
<sequence length="38" mass="4357">MVRTFPRGVVLRSGEDDDEGGYLPTPQWEVYNSPDDEE</sequence>
<dbReference type="AlphaFoldDB" id="A0A0W0F610"/>
<proteinExistence type="predicted"/>
<name>A0A0W0F610_MONRR</name>
<dbReference type="EMBL" id="LATX01002294">
    <property type="protein sequence ID" value="KTB31763.1"/>
    <property type="molecule type" value="Genomic_DNA"/>
</dbReference>
<reference evidence="2 3" key="1">
    <citation type="submission" date="2015-12" db="EMBL/GenBank/DDBJ databases">
        <title>Draft genome sequence of Moniliophthora roreri, the causal agent of frosty pod rot of cacao.</title>
        <authorList>
            <person name="Aime M.C."/>
            <person name="Diaz-Valderrama J.R."/>
            <person name="Kijpornyongpan T."/>
            <person name="Phillips-Mora W."/>
        </authorList>
    </citation>
    <scope>NUCLEOTIDE SEQUENCE [LARGE SCALE GENOMIC DNA]</scope>
    <source>
        <strain evidence="2 3">MCA 2952</strain>
    </source>
</reference>
<gene>
    <name evidence="2" type="ORF">WG66_15661</name>
</gene>
<protein>
    <submittedName>
        <fullName evidence="2">Uncharacterized protein</fullName>
    </submittedName>
</protein>
<comment type="caution">
    <text evidence="2">The sequence shown here is derived from an EMBL/GenBank/DDBJ whole genome shotgun (WGS) entry which is preliminary data.</text>
</comment>
<dbReference type="Proteomes" id="UP000054988">
    <property type="component" value="Unassembled WGS sequence"/>
</dbReference>
<accession>A0A0W0F610</accession>
<feature type="region of interest" description="Disordered" evidence="1">
    <location>
        <begin position="1"/>
        <end position="38"/>
    </location>
</feature>
<organism evidence="2 3">
    <name type="scientific">Moniliophthora roreri</name>
    <name type="common">Frosty pod rot fungus</name>
    <name type="synonym">Monilia roreri</name>
    <dbReference type="NCBI Taxonomy" id="221103"/>
    <lineage>
        <taxon>Eukaryota</taxon>
        <taxon>Fungi</taxon>
        <taxon>Dikarya</taxon>
        <taxon>Basidiomycota</taxon>
        <taxon>Agaricomycotina</taxon>
        <taxon>Agaricomycetes</taxon>
        <taxon>Agaricomycetidae</taxon>
        <taxon>Agaricales</taxon>
        <taxon>Marasmiineae</taxon>
        <taxon>Marasmiaceae</taxon>
        <taxon>Moniliophthora</taxon>
    </lineage>
</organism>
<evidence type="ECO:0000313" key="3">
    <source>
        <dbReference type="Proteomes" id="UP000054988"/>
    </source>
</evidence>
<evidence type="ECO:0000313" key="2">
    <source>
        <dbReference type="EMBL" id="KTB31763.1"/>
    </source>
</evidence>